<keyword evidence="1" id="KW-0805">Transcription regulation</keyword>
<dbReference type="InterPro" id="IPR018060">
    <property type="entry name" value="HTH_AraC"/>
</dbReference>
<evidence type="ECO:0000256" key="1">
    <source>
        <dbReference type="ARBA" id="ARBA00023015"/>
    </source>
</evidence>
<dbReference type="EMBL" id="QNUL01000028">
    <property type="protein sequence ID" value="REA57413.1"/>
    <property type="molecule type" value="Genomic_DNA"/>
</dbReference>
<sequence>MIITRDILTDNFNPGRTISLPRAHAEEGLRLYRIEDHEAEEAFVKRCDDYFAIKLVRRKIGAEISRQSLGFYSFHQLQSLKTGRESESGFICIFDHALYQTCLDLLQPVLLAKTIREYNLTHREYDFLYNTFERMLWLRQADKSELRELTRENLLELTDFSLRLTPDQFPKSTNVAAQRITHLFFTELAGQFPVKEKGGSIQFRFASDFAEHLNVHVNHLNRVVKEVSSKTTTHHIADRLLNEAKLLLRQTTWSVSEIAYALGFSEVTYFNNFFKKHLHTNPVKFRNT</sequence>
<name>A0A3D8Y567_9BACT</name>
<evidence type="ECO:0000259" key="4">
    <source>
        <dbReference type="PROSITE" id="PS01124"/>
    </source>
</evidence>
<dbReference type="PROSITE" id="PS01124">
    <property type="entry name" value="HTH_ARAC_FAMILY_2"/>
    <property type="match status" value="1"/>
</dbReference>
<keyword evidence="3" id="KW-0804">Transcription</keyword>
<dbReference type="InterPro" id="IPR009057">
    <property type="entry name" value="Homeodomain-like_sf"/>
</dbReference>
<dbReference type="SMART" id="SM00342">
    <property type="entry name" value="HTH_ARAC"/>
    <property type="match status" value="1"/>
</dbReference>
<evidence type="ECO:0000313" key="6">
    <source>
        <dbReference type="Proteomes" id="UP000256373"/>
    </source>
</evidence>
<reference evidence="5 6" key="1">
    <citation type="submission" date="2018-07" db="EMBL/GenBank/DDBJ databases">
        <title>Dyadobacter roseus sp. nov., isolated from rose rhizosphere soil.</title>
        <authorList>
            <person name="Chen L."/>
        </authorList>
    </citation>
    <scope>NUCLEOTIDE SEQUENCE [LARGE SCALE GENOMIC DNA]</scope>
    <source>
        <strain evidence="5 6">RS19</strain>
    </source>
</reference>
<evidence type="ECO:0000313" key="5">
    <source>
        <dbReference type="EMBL" id="REA57413.1"/>
    </source>
</evidence>
<dbReference type="GO" id="GO:0043565">
    <property type="term" value="F:sequence-specific DNA binding"/>
    <property type="evidence" value="ECO:0007669"/>
    <property type="project" value="InterPro"/>
</dbReference>
<keyword evidence="2" id="KW-0238">DNA-binding</keyword>
<comment type="caution">
    <text evidence="5">The sequence shown here is derived from an EMBL/GenBank/DDBJ whole genome shotgun (WGS) entry which is preliminary data.</text>
</comment>
<evidence type="ECO:0000256" key="2">
    <source>
        <dbReference type="ARBA" id="ARBA00023125"/>
    </source>
</evidence>
<evidence type="ECO:0000256" key="3">
    <source>
        <dbReference type="ARBA" id="ARBA00023163"/>
    </source>
</evidence>
<dbReference type="Gene3D" id="1.10.10.60">
    <property type="entry name" value="Homeodomain-like"/>
    <property type="match status" value="1"/>
</dbReference>
<proteinExistence type="predicted"/>
<dbReference type="PANTHER" id="PTHR43280:SF32">
    <property type="entry name" value="TRANSCRIPTIONAL REGULATORY PROTEIN"/>
    <property type="match status" value="1"/>
</dbReference>
<feature type="domain" description="HTH araC/xylS-type" evidence="4">
    <location>
        <begin position="207"/>
        <end position="288"/>
    </location>
</feature>
<dbReference type="Proteomes" id="UP000256373">
    <property type="component" value="Unassembled WGS sequence"/>
</dbReference>
<dbReference type="PANTHER" id="PTHR43280">
    <property type="entry name" value="ARAC-FAMILY TRANSCRIPTIONAL REGULATOR"/>
    <property type="match status" value="1"/>
</dbReference>
<protein>
    <submittedName>
        <fullName evidence="5">AraC family transcriptional regulator</fullName>
    </submittedName>
</protein>
<dbReference type="OrthoDB" id="629929at2"/>
<dbReference type="RefSeq" id="WP_115833490.1">
    <property type="nucleotide sequence ID" value="NZ_QNUL01000028.1"/>
</dbReference>
<dbReference type="Pfam" id="PF12833">
    <property type="entry name" value="HTH_18"/>
    <property type="match status" value="1"/>
</dbReference>
<gene>
    <name evidence="5" type="ORF">DSL64_23965</name>
</gene>
<dbReference type="AlphaFoldDB" id="A0A3D8Y567"/>
<keyword evidence="6" id="KW-1185">Reference proteome</keyword>
<accession>A0A3D8Y567</accession>
<dbReference type="GO" id="GO:0003700">
    <property type="term" value="F:DNA-binding transcription factor activity"/>
    <property type="evidence" value="ECO:0007669"/>
    <property type="project" value="InterPro"/>
</dbReference>
<organism evidence="5 6">
    <name type="scientific">Dyadobacter luteus</name>
    <dbReference type="NCBI Taxonomy" id="2259619"/>
    <lineage>
        <taxon>Bacteria</taxon>
        <taxon>Pseudomonadati</taxon>
        <taxon>Bacteroidota</taxon>
        <taxon>Cytophagia</taxon>
        <taxon>Cytophagales</taxon>
        <taxon>Spirosomataceae</taxon>
        <taxon>Dyadobacter</taxon>
    </lineage>
</organism>
<dbReference type="SUPFAM" id="SSF46689">
    <property type="entry name" value="Homeodomain-like"/>
    <property type="match status" value="1"/>
</dbReference>